<proteinExistence type="predicted"/>
<keyword evidence="2" id="KW-1185">Reference proteome</keyword>
<dbReference type="AlphaFoldDB" id="A0A918MSS3"/>
<dbReference type="EMBL" id="BMUE01000008">
    <property type="protein sequence ID" value="GGW59734.1"/>
    <property type="molecule type" value="Genomic_DNA"/>
</dbReference>
<organism evidence="1 2">
    <name type="scientific">Streptomyces lucensis JCM 4490</name>
    <dbReference type="NCBI Taxonomy" id="1306176"/>
    <lineage>
        <taxon>Bacteria</taxon>
        <taxon>Bacillati</taxon>
        <taxon>Actinomycetota</taxon>
        <taxon>Actinomycetes</taxon>
        <taxon>Kitasatosporales</taxon>
        <taxon>Streptomycetaceae</taxon>
        <taxon>Streptomyces</taxon>
    </lineage>
</organism>
<accession>A0A918MSS3</accession>
<reference evidence="1" key="2">
    <citation type="submission" date="2020-09" db="EMBL/GenBank/DDBJ databases">
        <authorList>
            <person name="Sun Q."/>
            <person name="Ohkuma M."/>
        </authorList>
    </citation>
    <scope>NUCLEOTIDE SEQUENCE</scope>
    <source>
        <strain evidence="1">JCM 4490</strain>
    </source>
</reference>
<comment type="caution">
    <text evidence="1">The sequence shown here is derived from an EMBL/GenBank/DDBJ whole genome shotgun (WGS) entry which is preliminary data.</text>
</comment>
<gene>
    <name evidence="1" type="ORF">GCM10010503_41180</name>
</gene>
<evidence type="ECO:0000313" key="1">
    <source>
        <dbReference type="EMBL" id="GGW59734.1"/>
    </source>
</evidence>
<dbReference type="Proteomes" id="UP000620224">
    <property type="component" value="Unassembled WGS sequence"/>
</dbReference>
<evidence type="ECO:0000313" key="2">
    <source>
        <dbReference type="Proteomes" id="UP000620224"/>
    </source>
</evidence>
<name>A0A918MSS3_9ACTN</name>
<sequence>MSSTSQPVLRVRITARDTETLRALLREARPDIGGGPHRADDGTCSIEAYVTGEQAEALEREGVSVTTIENATAAGLARQAEVGEGDRFAPADAVPHGLAVKA</sequence>
<reference evidence="1" key="1">
    <citation type="journal article" date="2014" name="Int. J. Syst. Evol. Microbiol.">
        <title>Complete genome sequence of Corynebacterium casei LMG S-19264T (=DSM 44701T), isolated from a smear-ripened cheese.</title>
        <authorList>
            <consortium name="US DOE Joint Genome Institute (JGI-PGF)"/>
            <person name="Walter F."/>
            <person name="Albersmeier A."/>
            <person name="Kalinowski J."/>
            <person name="Ruckert C."/>
        </authorList>
    </citation>
    <scope>NUCLEOTIDE SEQUENCE</scope>
    <source>
        <strain evidence="1">JCM 4490</strain>
    </source>
</reference>
<dbReference type="RefSeq" id="WP_190016740.1">
    <property type="nucleotide sequence ID" value="NZ_BMUE01000008.1"/>
</dbReference>
<protein>
    <submittedName>
        <fullName evidence="1">Uncharacterized protein</fullName>
    </submittedName>
</protein>